<dbReference type="SUPFAM" id="SSF111369">
    <property type="entry name" value="HlyD-like secretion proteins"/>
    <property type="match status" value="1"/>
</dbReference>
<evidence type="ECO:0000259" key="3">
    <source>
        <dbReference type="Pfam" id="PF25881"/>
    </source>
</evidence>
<dbReference type="InterPro" id="IPR059052">
    <property type="entry name" value="HH_YbhG-like"/>
</dbReference>
<evidence type="ECO:0000313" key="6">
    <source>
        <dbReference type="Proteomes" id="UP000015462"/>
    </source>
</evidence>
<dbReference type="Gene3D" id="2.40.420.20">
    <property type="match status" value="1"/>
</dbReference>
<evidence type="ECO:0000313" key="5">
    <source>
        <dbReference type="EMBL" id="EPD14239.1"/>
    </source>
</evidence>
<dbReference type="Gene3D" id="1.10.287.470">
    <property type="entry name" value="Helix hairpin bin"/>
    <property type="match status" value="1"/>
</dbReference>
<evidence type="ECO:0000259" key="4">
    <source>
        <dbReference type="Pfam" id="PF25954"/>
    </source>
</evidence>
<dbReference type="InterPro" id="IPR058792">
    <property type="entry name" value="Beta-barrel_RND_2"/>
</dbReference>
<evidence type="ECO:0000256" key="2">
    <source>
        <dbReference type="SAM" id="Coils"/>
    </source>
</evidence>
<evidence type="ECO:0000256" key="1">
    <source>
        <dbReference type="ARBA" id="ARBA00009477"/>
    </source>
</evidence>
<dbReference type="RefSeq" id="WP_016389775.1">
    <property type="nucleotide sequence ID" value="NZ_KE646805.1"/>
</dbReference>
<comment type="caution">
    <text evidence="5">The sequence shown here is derived from an EMBL/GenBank/DDBJ whole genome shotgun (WGS) entry which is preliminary data.</text>
</comment>
<accession>A0AB33Z556</accession>
<dbReference type="Gene3D" id="2.40.50.100">
    <property type="match status" value="1"/>
</dbReference>
<dbReference type="Gene3D" id="2.40.30.170">
    <property type="match status" value="1"/>
</dbReference>
<dbReference type="EMBL" id="ASHL01000001">
    <property type="protein sequence ID" value="EPD14239.1"/>
    <property type="molecule type" value="Genomic_DNA"/>
</dbReference>
<dbReference type="PANTHER" id="PTHR30469">
    <property type="entry name" value="MULTIDRUG RESISTANCE PROTEIN MDTA"/>
    <property type="match status" value="1"/>
</dbReference>
<gene>
    <name evidence="5" type="ORF">L196_02040</name>
</gene>
<dbReference type="InterPro" id="IPR006143">
    <property type="entry name" value="RND_pump_MFP"/>
</dbReference>
<proteinExistence type="inferred from homology"/>
<feature type="coiled-coil region" evidence="2">
    <location>
        <begin position="104"/>
        <end position="169"/>
    </location>
</feature>
<comment type="similarity">
    <text evidence="1">Belongs to the membrane fusion protein (MFP) (TC 8.A.1) family.</text>
</comment>
<protein>
    <submittedName>
        <fullName evidence="5">Efflux transporter, RND family, MFP subunit</fullName>
    </submittedName>
</protein>
<feature type="domain" description="CusB-like beta-barrel" evidence="4">
    <location>
        <begin position="215"/>
        <end position="281"/>
    </location>
</feature>
<dbReference type="Pfam" id="PF25881">
    <property type="entry name" value="HH_YBHG"/>
    <property type="match status" value="1"/>
</dbReference>
<dbReference type="NCBIfam" id="TIGR01730">
    <property type="entry name" value="RND_mfp"/>
    <property type="match status" value="1"/>
</dbReference>
<dbReference type="GO" id="GO:0015562">
    <property type="term" value="F:efflux transmembrane transporter activity"/>
    <property type="evidence" value="ECO:0007669"/>
    <property type="project" value="TreeGrafter"/>
</dbReference>
<feature type="domain" description="YbhG-like alpha-helical hairpin" evidence="3">
    <location>
        <begin position="93"/>
        <end position="175"/>
    </location>
</feature>
<name>A0AB33Z556_9GAMM</name>
<dbReference type="GO" id="GO:1990281">
    <property type="term" value="C:efflux pump complex"/>
    <property type="evidence" value="ECO:0007669"/>
    <property type="project" value="TreeGrafter"/>
</dbReference>
<dbReference type="Pfam" id="PF25954">
    <property type="entry name" value="Beta-barrel_RND_2"/>
    <property type="match status" value="1"/>
</dbReference>
<reference evidence="5 6" key="1">
    <citation type="journal article" date="2013" name="Genome Announc.">
        <title>Genome Sequence of the Pyrene- and Fluoranthene-Degrading Bacterium Cycloclasticus sp. Strain PY97M.</title>
        <authorList>
            <person name="Cui Z."/>
            <person name="Xu G."/>
            <person name="Li Q."/>
            <person name="Gao W."/>
            <person name="Zheng L."/>
        </authorList>
    </citation>
    <scope>NUCLEOTIDE SEQUENCE [LARGE SCALE GENOMIC DNA]</scope>
    <source>
        <strain evidence="5 6">PY97M</strain>
    </source>
</reference>
<dbReference type="PANTHER" id="PTHR30469:SF15">
    <property type="entry name" value="HLYD FAMILY OF SECRETION PROTEINS"/>
    <property type="match status" value="1"/>
</dbReference>
<dbReference type="AlphaFoldDB" id="A0AB33Z556"/>
<organism evidence="5 6">
    <name type="scientific">Cycloclasticus pugetii</name>
    <dbReference type="NCBI Taxonomy" id="34068"/>
    <lineage>
        <taxon>Bacteria</taxon>
        <taxon>Pseudomonadati</taxon>
        <taxon>Pseudomonadota</taxon>
        <taxon>Gammaproteobacteria</taxon>
        <taxon>Thiotrichales</taxon>
        <taxon>Piscirickettsiaceae</taxon>
        <taxon>Cycloclasticus</taxon>
    </lineage>
</organism>
<keyword evidence="2" id="KW-0175">Coiled coil</keyword>
<dbReference type="Proteomes" id="UP000015462">
    <property type="component" value="Unassembled WGS sequence"/>
</dbReference>
<keyword evidence="6" id="KW-1185">Reference proteome</keyword>
<sequence>MSFLKKQLTLMLSIGLLVNLLGCSEQPKAEKAVKEPWALQTAQVQVESLPIVYRTTGSIVSDHRVDVASRRTGYIKKILVREGDSVTTGQTLVVLDGADVEGAIRQVTALVDKAKSALKDAQTDLESFQALFERGSVSENKLRKVRLQRDIAQDTLREAKAALQTTQAQRQYTQITSPVSGVVVGRHKREGDLAAPAIPLLTVESADGLLFETYIGEGQLKNISRGETVELVIDALDESLHGVIARVVPSADPLTRKSQVKASLPDNSKLRPGMFGRAHFKVGVKSSPVIRVESLISRAGLTGVYIVDEQQRIHFRWLRLGKTTRGKIEVLVGLTGGEQIVSAPTERLREGDSIQARDVVGE</sequence>